<evidence type="ECO:0000313" key="1">
    <source>
        <dbReference type="EMBL" id="PRP82886.1"/>
    </source>
</evidence>
<dbReference type="InParanoid" id="A0A2P6NG01"/>
<dbReference type="OrthoDB" id="5328688at2759"/>
<dbReference type="Proteomes" id="UP000241769">
    <property type="component" value="Unassembled WGS sequence"/>
</dbReference>
<proteinExistence type="predicted"/>
<dbReference type="Gene3D" id="3.30.70.100">
    <property type="match status" value="2"/>
</dbReference>
<dbReference type="EMBL" id="MDYQ01000094">
    <property type="protein sequence ID" value="PRP82886.1"/>
    <property type="molecule type" value="Genomic_DNA"/>
</dbReference>
<evidence type="ECO:0000313" key="2">
    <source>
        <dbReference type="Proteomes" id="UP000241769"/>
    </source>
</evidence>
<keyword evidence="2" id="KW-1185">Reference proteome</keyword>
<comment type="caution">
    <text evidence="1">The sequence shown here is derived from an EMBL/GenBank/DDBJ whole genome shotgun (WGS) entry which is preliminary data.</text>
</comment>
<dbReference type="AlphaFoldDB" id="A0A2P6NG01"/>
<dbReference type="InterPro" id="IPR011008">
    <property type="entry name" value="Dimeric_a/b-barrel"/>
</dbReference>
<dbReference type="PANTHER" id="PTHR40624">
    <property type="entry name" value="BIOSYNTHESIS MONOOXYGENASE, PUTATIVE (AFU_ORTHOLOGUE AFUA_1G12025)-RELATED"/>
    <property type="match status" value="1"/>
</dbReference>
<protein>
    <recommendedName>
        <fullName evidence="3">ABM domain-containing protein</fullName>
    </recommendedName>
</protein>
<reference evidence="1 2" key="1">
    <citation type="journal article" date="2018" name="Genome Biol. Evol.">
        <title>Multiple Roots of Fruiting Body Formation in Amoebozoa.</title>
        <authorList>
            <person name="Hillmann F."/>
            <person name="Forbes G."/>
            <person name="Novohradska S."/>
            <person name="Ferling I."/>
            <person name="Riege K."/>
            <person name="Groth M."/>
            <person name="Westermann M."/>
            <person name="Marz M."/>
            <person name="Spaller T."/>
            <person name="Winckler T."/>
            <person name="Schaap P."/>
            <person name="Glockner G."/>
        </authorList>
    </citation>
    <scope>NUCLEOTIDE SEQUENCE [LARGE SCALE GENOMIC DNA]</scope>
    <source>
        <strain evidence="1 2">Jena</strain>
    </source>
</reference>
<organism evidence="1 2">
    <name type="scientific">Planoprotostelium fungivorum</name>
    <dbReference type="NCBI Taxonomy" id="1890364"/>
    <lineage>
        <taxon>Eukaryota</taxon>
        <taxon>Amoebozoa</taxon>
        <taxon>Evosea</taxon>
        <taxon>Variosea</taxon>
        <taxon>Cavosteliida</taxon>
        <taxon>Cavosteliaceae</taxon>
        <taxon>Planoprotostelium</taxon>
    </lineage>
</organism>
<evidence type="ECO:0008006" key="3">
    <source>
        <dbReference type="Google" id="ProtNLM"/>
    </source>
</evidence>
<dbReference type="PANTHER" id="PTHR40624:SF1">
    <property type="entry name" value="BIOSYNTHESIS MONOOXYGENASE, PUTATIVE (AFU_ORTHOLOGUE AFUA_1G12025)-RELATED"/>
    <property type="match status" value="1"/>
</dbReference>
<sequence length="256" mass="29313">MPFFLIAELPTHSEESRAKANESLVVLAEQVKEREPFAKPYYFFHNTSDPTDFQIYGFERYDIDASELHAKHVDTEQFKQFSKKVEEGNLYNGKEIAVHLYDEVAGYVERPGTEGKKVETVLIAWLKANNAQDRETALQLLTNLANDVHQNEHDAYTYIVLKSKDDDQSLVVFERYATKEALTGAHRAGKVYQSNGPKMAPLIAQKSVIEYAESGIGYILRQLKWLSEACEKTTRLTWEKEGRQMFHVGSSYQAHL</sequence>
<dbReference type="SUPFAM" id="SSF54909">
    <property type="entry name" value="Dimeric alpha+beta barrel"/>
    <property type="match status" value="1"/>
</dbReference>
<name>A0A2P6NG01_9EUKA</name>
<accession>A0A2P6NG01</accession>
<gene>
    <name evidence="1" type="ORF">PROFUN_04749</name>
</gene>